<keyword evidence="2" id="KW-0496">Mitochondrion</keyword>
<dbReference type="Pfam" id="PF01323">
    <property type="entry name" value="DSBA"/>
    <property type="match status" value="1"/>
</dbReference>
<gene>
    <name evidence="2" type="ORF">PLBR_LOCUS419</name>
</gene>
<dbReference type="Proteomes" id="UP000290189">
    <property type="component" value="Unassembled WGS sequence"/>
</dbReference>
<name>A0A3P3XZK8_PLABS</name>
<organism evidence="2 3">
    <name type="scientific">Plasmodiophora brassicae</name>
    <name type="common">Clubroot disease agent</name>
    <dbReference type="NCBI Taxonomy" id="37360"/>
    <lineage>
        <taxon>Eukaryota</taxon>
        <taxon>Sar</taxon>
        <taxon>Rhizaria</taxon>
        <taxon>Endomyxa</taxon>
        <taxon>Phytomyxea</taxon>
        <taxon>Plasmodiophorida</taxon>
        <taxon>Plasmodiophoridae</taxon>
        <taxon>Plasmodiophora</taxon>
    </lineage>
</organism>
<dbReference type="GO" id="GO:0006749">
    <property type="term" value="P:glutathione metabolic process"/>
    <property type="evidence" value="ECO:0007669"/>
    <property type="project" value="TreeGrafter"/>
</dbReference>
<accession>A0A3P3XZK8</accession>
<dbReference type="SUPFAM" id="SSF52833">
    <property type="entry name" value="Thioredoxin-like"/>
    <property type="match status" value="1"/>
</dbReference>
<proteinExistence type="predicted"/>
<dbReference type="EMBL" id="OVEO01000001">
    <property type="protein sequence ID" value="SPQ93204.1"/>
    <property type="molecule type" value="Genomic_DNA"/>
</dbReference>
<evidence type="ECO:0000313" key="2">
    <source>
        <dbReference type="EMBL" id="SPQ93204.1"/>
    </source>
</evidence>
<sequence length="230" mass="26299">MATAGGLTTAIRHLTWYFDVISPYSYLQFHEFRRRGLFTRDDVKVTLKPVIFSGLLDHWRNVGPAEVPPKKLWTMRLCLFIAEQNQIPMTIPTMHPFNSVPLLRLCIEHDCTVDIVDRMLSWVWRDGHVPGHGAAWDLLLREVGSADSQVFKDPNKRALWDNKQAAIKDDVWGVPSSVVDGNVFFGYDGTPMLLAYLNNDKFFQTKQFIKQVPPGIERAGRYPVIVNANM</sequence>
<dbReference type="InterPro" id="IPR001853">
    <property type="entry name" value="DSBA-like_thioredoxin_dom"/>
</dbReference>
<dbReference type="GO" id="GO:0004364">
    <property type="term" value="F:glutathione transferase activity"/>
    <property type="evidence" value="ECO:0007669"/>
    <property type="project" value="TreeGrafter"/>
</dbReference>
<dbReference type="PANTHER" id="PTHR42943:SF2">
    <property type="entry name" value="GLUTATHIONE S-TRANSFERASE KAPPA 1"/>
    <property type="match status" value="1"/>
</dbReference>
<feature type="domain" description="DSBA-like thioredoxin" evidence="1">
    <location>
        <begin position="15"/>
        <end position="197"/>
    </location>
</feature>
<dbReference type="InterPro" id="IPR036249">
    <property type="entry name" value="Thioredoxin-like_sf"/>
</dbReference>
<dbReference type="GO" id="GO:0005739">
    <property type="term" value="C:mitochondrion"/>
    <property type="evidence" value="ECO:0007669"/>
    <property type="project" value="TreeGrafter"/>
</dbReference>
<reference evidence="2 3" key="1">
    <citation type="submission" date="2018-03" db="EMBL/GenBank/DDBJ databases">
        <authorList>
            <person name="Fogelqvist J."/>
        </authorList>
    </citation>
    <scope>NUCLEOTIDE SEQUENCE [LARGE SCALE GENOMIC DNA]</scope>
</reference>
<dbReference type="GO" id="GO:0005777">
    <property type="term" value="C:peroxisome"/>
    <property type="evidence" value="ECO:0007669"/>
    <property type="project" value="TreeGrafter"/>
</dbReference>
<dbReference type="Gene3D" id="3.40.30.10">
    <property type="entry name" value="Glutaredoxin"/>
    <property type="match status" value="1"/>
</dbReference>
<dbReference type="InterPro" id="IPR051924">
    <property type="entry name" value="GST_Kappa/NadH"/>
</dbReference>
<dbReference type="GO" id="GO:0004602">
    <property type="term" value="F:glutathione peroxidase activity"/>
    <property type="evidence" value="ECO:0007669"/>
    <property type="project" value="TreeGrafter"/>
</dbReference>
<evidence type="ECO:0000313" key="3">
    <source>
        <dbReference type="Proteomes" id="UP000290189"/>
    </source>
</evidence>
<dbReference type="PANTHER" id="PTHR42943">
    <property type="entry name" value="GLUTATHIONE S-TRANSFERASE KAPPA"/>
    <property type="match status" value="1"/>
</dbReference>
<evidence type="ECO:0000259" key="1">
    <source>
        <dbReference type="Pfam" id="PF01323"/>
    </source>
</evidence>
<protein>
    <recommendedName>
        <fullName evidence="1">DSBA-like thioredoxin domain-containing protein</fullName>
    </recommendedName>
</protein>
<dbReference type="AlphaFoldDB" id="A0A3P3XZK8"/>
<geneLocation type="mitochondrion" evidence="2"/>